<organism evidence="2 5">
    <name type="scientific">Pediococcus damnosus</name>
    <dbReference type="NCBI Taxonomy" id="51663"/>
    <lineage>
        <taxon>Bacteria</taxon>
        <taxon>Bacillati</taxon>
        <taxon>Bacillota</taxon>
        <taxon>Bacilli</taxon>
        <taxon>Lactobacillales</taxon>
        <taxon>Lactobacillaceae</taxon>
        <taxon>Pediococcus</taxon>
    </lineage>
</organism>
<evidence type="ECO:0000256" key="1">
    <source>
        <dbReference type="ARBA" id="ARBA00023025"/>
    </source>
</evidence>
<dbReference type="EMBL" id="CP012288">
    <property type="protein sequence ID" value="AMV67638.1"/>
    <property type="molecule type" value="Genomic_DNA"/>
</dbReference>
<dbReference type="KEGG" id="pdm:ADU72_1713"/>
<dbReference type="AlphaFoldDB" id="A0A0R2H717"/>
<protein>
    <recommendedName>
        <fullName evidence="6">Bacteriocin immunity protein</fullName>
    </recommendedName>
</protein>
<dbReference type="GO" id="GO:0030153">
    <property type="term" value="P:bacteriocin immunity"/>
    <property type="evidence" value="ECO:0007669"/>
    <property type="project" value="UniProtKB-KW"/>
</dbReference>
<dbReference type="InterPro" id="IPR023130">
    <property type="entry name" value="Ta0600-like_sf"/>
</dbReference>
<dbReference type="InterPro" id="IPR015046">
    <property type="entry name" value="LciA_Immunity-like"/>
</dbReference>
<dbReference type="Proteomes" id="UP000076244">
    <property type="component" value="Chromosome"/>
</dbReference>
<evidence type="ECO:0008006" key="6">
    <source>
        <dbReference type="Google" id="ProtNLM"/>
    </source>
</evidence>
<dbReference type="Proteomes" id="UP000076405">
    <property type="component" value="Chromosome"/>
</dbReference>
<dbReference type="Gene3D" id="1.20.1440.50">
    <property type="entry name" value="Ta0600-like"/>
    <property type="match status" value="1"/>
</dbReference>
<dbReference type="GeneID" id="57276061"/>
<gene>
    <name evidence="2" type="ORF">ADU70_1004</name>
    <name evidence="3" type="ORF">ADU72_1713</name>
</gene>
<keyword evidence="1" id="KW-0079">Bacteriocin immunity</keyword>
<accession>A0A0R2H717</accession>
<keyword evidence="4" id="KW-1185">Reference proteome</keyword>
<reference evidence="4 5" key="1">
    <citation type="journal article" date="2016" name="PLoS ONE">
        <title>The Identification of Novel Diagnostic Marker Genes for the Detection of Beer Spoiling Pediococcus damnosus Strains Using the BlAst Diagnostic Gene findEr.</title>
        <authorList>
            <person name="Behr J."/>
            <person name="Geissler A.J."/>
            <person name="Schmid J."/>
            <person name="Zehe A."/>
            <person name="Vogel R.F."/>
        </authorList>
    </citation>
    <scope>NUCLEOTIDE SEQUENCE [LARGE SCALE GENOMIC DNA]</scope>
    <source>
        <strain evidence="2 5">TMW 2.1533</strain>
        <strain evidence="3 4">TMW 2.1535</strain>
    </source>
</reference>
<name>A0A0R2H717_9LACO</name>
<dbReference type="SUPFAM" id="SSF109797">
    <property type="entry name" value="Bacteriocin immunity protein-like"/>
    <property type="match status" value="1"/>
</dbReference>
<dbReference type="OrthoDB" id="2249179at2"/>
<dbReference type="EMBL" id="CP012275">
    <property type="protein sequence ID" value="AMV62498.1"/>
    <property type="molecule type" value="Genomic_DNA"/>
</dbReference>
<evidence type="ECO:0000313" key="3">
    <source>
        <dbReference type="EMBL" id="AMV67638.1"/>
    </source>
</evidence>
<evidence type="ECO:0000313" key="2">
    <source>
        <dbReference type="EMBL" id="AMV62498.1"/>
    </source>
</evidence>
<evidence type="ECO:0000313" key="5">
    <source>
        <dbReference type="Proteomes" id="UP000076405"/>
    </source>
</evidence>
<sequence length="111" mass="12623">MNKKYQELYNLIVKTINNPEVETLPKMQNALSKAAEQLKAGEDYTRIAVGVSQAISDSYLANRQIIQSLKNVFKYVKPDADPEKLDSKTKREMGIITGYIRSPLNKDNLFD</sequence>
<proteinExistence type="predicted"/>
<dbReference type="RefSeq" id="WP_046870802.1">
    <property type="nucleotide sequence ID" value="NZ_BAAAXI010000138.1"/>
</dbReference>
<dbReference type="Pfam" id="PF08951">
    <property type="entry name" value="EntA_Immun"/>
    <property type="match status" value="1"/>
</dbReference>
<evidence type="ECO:0000313" key="4">
    <source>
        <dbReference type="Proteomes" id="UP000076244"/>
    </source>
</evidence>